<name>A0ABS5PUF3_9FIRM</name>
<dbReference type="Gene3D" id="3.40.630.30">
    <property type="match status" value="1"/>
</dbReference>
<dbReference type="CDD" id="cd04301">
    <property type="entry name" value="NAT_SF"/>
    <property type="match status" value="1"/>
</dbReference>
<gene>
    <name evidence="2" type="ORF">KHM83_17505</name>
</gene>
<sequence length="185" mass="21237">MSTFRKTFELRDGRTLTLRAPQLEDAQGLIDQMKCVDGETKFLAREAGEFQLTVEQEQDFIRRSLETDQRQFLIADVDGEIVGNCAVGLVSTTRRYRHKAAMGIAICKAYWHMGIGSKLMQNCIEWCRARGVEQLELEVVTENSSAIAMYEKFGFEIFGTKKHAMKYADGTYADEYYMILFLNEQ</sequence>
<dbReference type="Pfam" id="PF00583">
    <property type="entry name" value="Acetyltransf_1"/>
    <property type="match status" value="1"/>
</dbReference>
<accession>A0ABS5PUF3</accession>
<evidence type="ECO:0000313" key="3">
    <source>
        <dbReference type="Proteomes" id="UP000746471"/>
    </source>
</evidence>
<proteinExistence type="predicted"/>
<dbReference type="EMBL" id="JAHBCL010000042">
    <property type="protein sequence ID" value="MBS7528487.1"/>
    <property type="molecule type" value="Genomic_DNA"/>
</dbReference>
<dbReference type="RefSeq" id="WP_213238345.1">
    <property type="nucleotide sequence ID" value="NZ_JAHBCL010000042.1"/>
</dbReference>
<dbReference type="InterPro" id="IPR016181">
    <property type="entry name" value="Acyl_CoA_acyltransferase"/>
</dbReference>
<reference evidence="2 3" key="1">
    <citation type="submission" date="2021-05" db="EMBL/GenBank/DDBJ databases">
        <title>Fusibacter ferrireducens sp. nov., an anaerobic, sulfur- and Fe-reducing bacterium isolated from the mangrove sediment.</title>
        <authorList>
            <person name="Qiu D."/>
        </authorList>
    </citation>
    <scope>NUCLEOTIDE SEQUENCE [LARGE SCALE GENOMIC DNA]</scope>
    <source>
        <strain evidence="2 3">DSM 12116</strain>
    </source>
</reference>
<dbReference type="PANTHER" id="PTHR43072">
    <property type="entry name" value="N-ACETYLTRANSFERASE"/>
    <property type="match status" value="1"/>
</dbReference>
<dbReference type="InterPro" id="IPR000182">
    <property type="entry name" value="GNAT_dom"/>
</dbReference>
<comment type="caution">
    <text evidence="2">The sequence shown here is derived from an EMBL/GenBank/DDBJ whole genome shotgun (WGS) entry which is preliminary data.</text>
</comment>
<evidence type="ECO:0000259" key="1">
    <source>
        <dbReference type="PROSITE" id="PS51186"/>
    </source>
</evidence>
<dbReference type="PROSITE" id="PS51186">
    <property type="entry name" value="GNAT"/>
    <property type="match status" value="1"/>
</dbReference>
<keyword evidence="2" id="KW-0012">Acyltransferase</keyword>
<dbReference type="SUPFAM" id="SSF55729">
    <property type="entry name" value="Acyl-CoA N-acyltransferases (Nat)"/>
    <property type="match status" value="1"/>
</dbReference>
<dbReference type="Proteomes" id="UP000746471">
    <property type="component" value="Unassembled WGS sequence"/>
</dbReference>
<feature type="domain" description="N-acetyltransferase" evidence="1">
    <location>
        <begin position="16"/>
        <end position="183"/>
    </location>
</feature>
<organism evidence="2 3">
    <name type="scientific">Fusibacter paucivorans</name>
    <dbReference type="NCBI Taxonomy" id="76009"/>
    <lineage>
        <taxon>Bacteria</taxon>
        <taxon>Bacillati</taxon>
        <taxon>Bacillota</taxon>
        <taxon>Clostridia</taxon>
        <taxon>Eubacteriales</taxon>
        <taxon>Eubacteriales Family XII. Incertae Sedis</taxon>
        <taxon>Fusibacter</taxon>
    </lineage>
</organism>
<keyword evidence="2" id="KW-0808">Transferase</keyword>
<dbReference type="EC" id="2.3.1.-" evidence="2"/>
<evidence type="ECO:0000313" key="2">
    <source>
        <dbReference type="EMBL" id="MBS7528487.1"/>
    </source>
</evidence>
<dbReference type="GO" id="GO:0016746">
    <property type="term" value="F:acyltransferase activity"/>
    <property type="evidence" value="ECO:0007669"/>
    <property type="project" value="UniProtKB-KW"/>
</dbReference>
<keyword evidence="3" id="KW-1185">Reference proteome</keyword>
<protein>
    <submittedName>
        <fullName evidence="2">GNAT family N-acetyltransferase</fullName>
        <ecNumber evidence="2">2.3.1.-</ecNumber>
    </submittedName>
</protein>